<protein>
    <submittedName>
        <fullName evidence="4">Protein TANC2-like isoform 1</fullName>
    </submittedName>
</protein>
<dbReference type="OrthoDB" id="539213at2759"/>
<evidence type="ECO:0000313" key="5">
    <source>
        <dbReference type="Proteomes" id="UP000241769"/>
    </source>
</evidence>
<dbReference type="PROSITE" id="PS50088">
    <property type="entry name" value="ANK_REPEAT"/>
    <property type="match status" value="2"/>
</dbReference>
<dbReference type="InterPro" id="IPR036047">
    <property type="entry name" value="F-box-like_dom_sf"/>
</dbReference>
<sequence length="1147" mass="131040">MAVNHIKKELNSIADTLSTTTLRVHSVRPSDYDAAHNRASYILPLNDHYREILSESKVMALSKCGHPQENIILVQVNKFIEPSDVPAKLRDSLRHSMGKPGIEVCAVEVVFLFTMPSIRMYGACRRYPKELFKKSIKEHVKTVLEGFNERIDKDSEEDKKTIKKEKACGARSRLRYHLSPDANINLRSEIAGCEKIHHRQLAQQRNCFNQPIGDCWMQTRGSTQEVGLSDTELWERVYHSAENGDWSPITNNTIVSRVLTMERENKHLLFLAAAKAHVEAFQIILSAVRQEDGAAKVISELNDRGPGLMMSIYRGGSCPIVEHTGRSSLSDLLYPREGPFCRYFFSFAKMDHDDLPLHADIFEAALKNDVDQLERSGPTRLVPFSCMGSLYFAAKKGYVRVVEMLLSALEVAECNLRNECNRSFNDFHGDASLNVTPLWIAYKEGRSQVVQTYPIVDSLCILCVKRNDVEMLKVVLESEITCNDLADDQKVYYRTKMEDYLDRLDQQGNTALMLAVRSDHESGPTMVKMLLDKSAHTETTDANGMTALHLACMYGREDVIRMLIDGGACVDALSHRVQIMGDDYHIYDTVGPTPLQLARDRPGVVKMLLAAGAIDSCSRCVIEPRKSSIDNIQAILPPVQDNGSDAPPTWCSDLVMHRIIDHLHWSDVLSLCQVSRQWRRSAIQNQVWASFFYELCSSFHHPSAVKYEYSVKWKMREGFFYQLCHILFPDLLRVSWAISLYRPLDLQCSWSEWKQQMKIGKILRNAQRSLIGNINSMEERTLFVCHRKKRTTFTCDESGRIVDPYGHLTCTAIFLTSASRFSIVTTTSQEDGYLPDGTFEAAPEDAVNGTIDVDLEAGTVHLKRGGTVPVWLYRMADISCAGTLIALHPRLPYQCGLQHRTRCRVIRAIQMNKSWSPCQRKEALDIVDRIMLIDSTSIGLSIGNVLMQFQRTFNFVILCQDTSHDQFAFRFSVYRDRISKECPLFVSHTLAERPHFVNMSKPGSHSEFSWKMMDQTRTENLKEADVKWLMLRVFKCGHLIDHEKWRDTDEDERIRNSGELQDTSVGIQVQNEKEMRNFDWMMHRGIKRTERLMDVLGQHLIDFTFSYEDEPSRALRTKGNYHPLHEEDAMMQDQIGKGDISIENGIH</sequence>
<dbReference type="PROSITE" id="PS50297">
    <property type="entry name" value="ANK_REP_REGION"/>
    <property type="match status" value="2"/>
</dbReference>
<gene>
    <name evidence="4" type="ORF">PROFUN_13217</name>
</gene>
<keyword evidence="2 3" id="KW-0040">ANK repeat</keyword>
<evidence type="ECO:0000256" key="1">
    <source>
        <dbReference type="ARBA" id="ARBA00022737"/>
    </source>
</evidence>
<reference evidence="4 5" key="1">
    <citation type="journal article" date="2018" name="Genome Biol. Evol.">
        <title>Multiple Roots of Fruiting Body Formation in Amoebozoa.</title>
        <authorList>
            <person name="Hillmann F."/>
            <person name="Forbes G."/>
            <person name="Novohradska S."/>
            <person name="Ferling I."/>
            <person name="Riege K."/>
            <person name="Groth M."/>
            <person name="Westermann M."/>
            <person name="Marz M."/>
            <person name="Spaller T."/>
            <person name="Winckler T."/>
            <person name="Schaap P."/>
            <person name="Glockner G."/>
        </authorList>
    </citation>
    <scope>NUCLEOTIDE SEQUENCE [LARGE SCALE GENOMIC DNA]</scope>
    <source>
        <strain evidence="4 5">Jena</strain>
    </source>
</reference>
<dbReference type="SMART" id="SM00248">
    <property type="entry name" value="ANK"/>
    <property type="match status" value="6"/>
</dbReference>
<comment type="caution">
    <text evidence="4">The sequence shown here is derived from an EMBL/GenBank/DDBJ whole genome shotgun (WGS) entry which is preliminary data.</text>
</comment>
<evidence type="ECO:0000256" key="3">
    <source>
        <dbReference type="PROSITE-ProRule" id="PRU00023"/>
    </source>
</evidence>
<feature type="repeat" description="ANK" evidence="3">
    <location>
        <begin position="543"/>
        <end position="575"/>
    </location>
</feature>
<dbReference type="InterPro" id="IPR036770">
    <property type="entry name" value="Ankyrin_rpt-contain_sf"/>
</dbReference>
<feature type="repeat" description="ANK" evidence="3">
    <location>
        <begin position="507"/>
        <end position="542"/>
    </location>
</feature>
<proteinExistence type="predicted"/>
<dbReference type="EMBL" id="MDYQ01000295">
    <property type="protein sequence ID" value="PRP76873.1"/>
    <property type="molecule type" value="Genomic_DNA"/>
</dbReference>
<organism evidence="4 5">
    <name type="scientific">Planoprotostelium fungivorum</name>
    <dbReference type="NCBI Taxonomy" id="1890364"/>
    <lineage>
        <taxon>Eukaryota</taxon>
        <taxon>Amoebozoa</taxon>
        <taxon>Evosea</taxon>
        <taxon>Variosea</taxon>
        <taxon>Cavosteliida</taxon>
        <taxon>Cavosteliaceae</taxon>
        <taxon>Planoprotostelium</taxon>
    </lineage>
</organism>
<dbReference type="InterPro" id="IPR002110">
    <property type="entry name" value="Ankyrin_rpt"/>
</dbReference>
<evidence type="ECO:0000256" key="2">
    <source>
        <dbReference type="ARBA" id="ARBA00023043"/>
    </source>
</evidence>
<evidence type="ECO:0000313" key="4">
    <source>
        <dbReference type="EMBL" id="PRP76873.1"/>
    </source>
</evidence>
<dbReference type="Pfam" id="PF12796">
    <property type="entry name" value="Ank_2"/>
    <property type="match status" value="1"/>
</dbReference>
<dbReference type="SUPFAM" id="SSF48403">
    <property type="entry name" value="Ankyrin repeat"/>
    <property type="match status" value="1"/>
</dbReference>
<dbReference type="InParanoid" id="A0A2P6MYV5"/>
<dbReference type="SUPFAM" id="SSF81383">
    <property type="entry name" value="F-box domain"/>
    <property type="match status" value="1"/>
</dbReference>
<dbReference type="PANTHER" id="PTHR24166:SF48">
    <property type="entry name" value="PROTEIN VAPYRIN"/>
    <property type="match status" value="1"/>
</dbReference>
<dbReference type="Gene3D" id="1.25.40.20">
    <property type="entry name" value="Ankyrin repeat-containing domain"/>
    <property type="match status" value="2"/>
</dbReference>
<name>A0A2P6MYV5_9EUKA</name>
<dbReference type="PANTHER" id="PTHR24166">
    <property type="entry name" value="ROLLING PEBBLES, ISOFORM B"/>
    <property type="match status" value="1"/>
</dbReference>
<accession>A0A2P6MYV5</accession>
<dbReference type="Proteomes" id="UP000241769">
    <property type="component" value="Unassembled WGS sequence"/>
</dbReference>
<keyword evidence="1" id="KW-0677">Repeat</keyword>
<keyword evidence="5" id="KW-1185">Reference proteome</keyword>
<dbReference type="STRING" id="1890364.A0A2P6MYV5"/>
<dbReference type="InterPro" id="IPR050889">
    <property type="entry name" value="Dendritic_Spine_Reg/Scaffold"/>
</dbReference>
<dbReference type="AlphaFoldDB" id="A0A2P6MYV5"/>